<dbReference type="GeneID" id="9815659"/>
<dbReference type="KEGG" id="crq:GCK72_001943"/>
<dbReference type="Pfam" id="PF00106">
    <property type="entry name" value="adh_short"/>
    <property type="match status" value="1"/>
</dbReference>
<keyword evidence="4" id="KW-1185">Reference proteome</keyword>
<keyword evidence="2" id="KW-0560">Oxidoreductase</keyword>
<dbReference type="STRING" id="31234.E3LML1"/>
<accession>E3LML1</accession>
<dbReference type="Proteomes" id="UP000008281">
    <property type="component" value="Unassembled WGS sequence"/>
</dbReference>
<dbReference type="InterPro" id="IPR036291">
    <property type="entry name" value="NAD(P)-bd_dom_sf"/>
</dbReference>
<organism evidence="4">
    <name type="scientific">Caenorhabditis remanei</name>
    <name type="common">Caenorhabditis vulgaris</name>
    <dbReference type="NCBI Taxonomy" id="31234"/>
    <lineage>
        <taxon>Eukaryota</taxon>
        <taxon>Metazoa</taxon>
        <taxon>Ecdysozoa</taxon>
        <taxon>Nematoda</taxon>
        <taxon>Chromadorea</taxon>
        <taxon>Rhabditida</taxon>
        <taxon>Rhabditina</taxon>
        <taxon>Rhabditomorpha</taxon>
        <taxon>Rhabditoidea</taxon>
        <taxon>Rhabditidae</taxon>
        <taxon>Peloderinae</taxon>
        <taxon>Caenorhabditis</taxon>
    </lineage>
</organism>
<dbReference type="PANTHER" id="PTHR24320">
    <property type="entry name" value="RETINOL DEHYDROGENASE"/>
    <property type="match status" value="1"/>
</dbReference>
<dbReference type="SUPFAM" id="SSF51735">
    <property type="entry name" value="NAD(P)-binding Rossmann-fold domains"/>
    <property type="match status" value="1"/>
</dbReference>
<dbReference type="InterPro" id="IPR002347">
    <property type="entry name" value="SDR_fam"/>
</dbReference>
<dbReference type="InParanoid" id="E3LML1"/>
<proteinExistence type="inferred from homology"/>
<dbReference type="Gene3D" id="3.40.50.720">
    <property type="entry name" value="NAD(P)-binding Rossmann-like Domain"/>
    <property type="match status" value="1"/>
</dbReference>
<evidence type="ECO:0000256" key="2">
    <source>
        <dbReference type="ARBA" id="ARBA00023002"/>
    </source>
</evidence>
<evidence type="ECO:0000256" key="1">
    <source>
        <dbReference type="ARBA" id="ARBA00006484"/>
    </source>
</evidence>
<dbReference type="HOGENOM" id="CLU_1410033_0_0_1"/>
<dbReference type="PANTHER" id="PTHR24320:SF285">
    <property type="entry name" value="RETINOL DEHYDROGENASE 14"/>
    <property type="match status" value="1"/>
</dbReference>
<dbReference type="RefSeq" id="XP_003114881.2">
    <property type="nucleotide sequence ID" value="XM_003114833.2"/>
</dbReference>
<dbReference type="CTD" id="9815659"/>
<name>E3LML1_CAERE</name>
<dbReference type="EMBL" id="DS268411">
    <property type="protein sequence ID" value="EFP03016.1"/>
    <property type="molecule type" value="Genomic_DNA"/>
</dbReference>
<reference evidence="3" key="1">
    <citation type="submission" date="2007-07" db="EMBL/GenBank/DDBJ databases">
        <title>PCAP assembly of the Caenorhabditis remanei genome.</title>
        <authorList>
            <consortium name="The Caenorhabditis remanei Sequencing Consortium"/>
            <person name="Wilson R.K."/>
        </authorList>
    </citation>
    <scope>NUCLEOTIDE SEQUENCE [LARGE SCALE GENOMIC DNA]</scope>
    <source>
        <strain evidence="3">PB4641</strain>
    </source>
</reference>
<protein>
    <submittedName>
        <fullName evidence="3">CRE-DHS-1 protein</fullName>
    </submittedName>
</protein>
<evidence type="ECO:0000313" key="3">
    <source>
        <dbReference type="EMBL" id="EFP03016.1"/>
    </source>
</evidence>
<dbReference type="OrthoDB" id="191139at2759"/>
<dbReference type="GO" id="GO:0016491">
    <property type="term" value="F:oxidoreductase activity"/>
    <property type="evidence" value="ECO:0007669"/>
    <property type="project" value="UniProtKB-KW"/>
</dbReference>
<dbReference type="eggNOG" id="KOG1208">
    <property type="taxonomic scope" value="Eukaryota"/>
</dbReference>
<evidence type="ECO:0000313" key="4">
    <source>
        <dbReference type="Proteomes" id="UP000008281"/>
    </source>
</evidence>
<comment type="similarity">
    <text evidence="1">Belongs to the short-chain dehydrogenases/reductases (SDR) family.</text>
</comment>
<dbReference type="AlphaFoldDB" id="E3LML1"/>
<sequence length="193" mass="21303">MEGLNVLVTGSTCGIGLHTAKVLFKKGANVILTCRDEIRGRRAVESLLSGVPQEEVAKESERIHLFTLDVTNYNSICEFTDEICRTFRYLHVIINNAGIMGVPFEVCTLFTNTSLSAPPSAVQSAGLLSFTWQPFLKCARMAEWSKAAALSKGRQFAFAHWLSFSSLSKTAADIASDKQTTPNCLLYIRMILF</sequence>
<gene>
    <name evidence="3" type="primary">Cre-dhs-1</name>
    <name evidence="3" type="ORF">CRE_28152</name>
</gene>